<accession>A0A8H8DKN5</accession>
<feature type="non-terminal residue" evidence="2">
    <location>
        <position position="229"/>
    </location>
</feature>
<comment type="caution">
    <text evidence="2">The sequence shown here is derived from an EMBL/GenBank/DDBJ whole genome shotgun (WGS) entry which is preliminary data.</text>
</comment>
<feature type="region of interest" description="Disordered" evidence="1">
    <location>
        <begin position="46"/>
        <end position="217"/>
    </location>
</feature>
<feature type="compositionally biased region" description="Polar residues" evidence="1">
    <location>
        <begin position="197"/>
        <end position="207"/>
    </location>
</feature>
<evidence type="ECO:0000313" key="3">
    <source>
        <dbReference type="Proteomes" id="UP000673691"/>
    </source>
</evidence>
<proteinExistence type="predicted"/>
<feature type="compositionally biased region" description="Low complexity" evidence="1">
    <location>
        <begin position="168"/>
        <end position="182"/>
    </location>
</feature>
<dbReference type="AlphaFoldDB" id="A0A8H8DKN5"/>
<reference evidence="2 3" key="1">
    <citation type="journal article" name="Sci. Rep.">
        <title>Genome-scale phylogenetic analyses confirm Olpidium as the closest living zoosporic fungus to the non-flagellated, terrestrial fungi.</title>
        <authorList>
            <person name="Chang Y."/>
            <person name="Rochon D."/>
            <person name="Sekimoto S."/>
            <person name="Wang Y."/>
            <person name="Chovatia M."/>
            <person name="Sandor L."/>
            <person name="Salamov A."/>
            <person name="Grigoriev I.V."/>
            <person name="Stajich J.E."/>
            <person name="Spatafora J.W."/>
        </authorList>
    </citation>
    <scope>NUCLEOTIDE SEQUENCE [LARGE SCALE GENOMIC DNA]</scope>
    <source>
        <strain evidence="2">S191</strain>
    </source>
</reference>
<keyword evidence="3" id="KW-1185">Reference proteome</keyword>
<protein>
    <submittedName>
        <fullName evidence="2">Uncharacterized protein</fullName>
    </submittedName>
</protein>
<dbReference type="Proteomes" id="UP000673691">
    <property type="component" value="Unassembled WGS sequence"/>
</dbReference>
<name>A0A8H8DKN5_9FUNG</name>
<sequence>MDDEYLAFDAYRETAQWPAGDQADDDVVDGDCFLAMGYPESDGFFDEPRPCLPADAARAPPRGSGDLAASRLPPAAPVIPFSPWQQRPPPPPTVRGNRDAFPGFAARAPPAGGLAADPHLVSLPGGARAPPWPDHRAVPPDHAAAPPDARPFEAFVPAAGERARTPRRASAALSSSFSSSTTVGGVDAAGDRRSRRNFGTVNRTMSMRGSRARVSKVRVVNKADSKSYF</sequence>
<gene>
    <name evidence="2" type="ORF">BJ554DRAFT_5873</name>
</gene>
<feature type="compositionally biased region" description="Low complexity" evidence="1">
    <location>
        <begin position="99"/>
        <end position="118"/>
    </location>
</feature>
<dbReference type="EMBL" id="JAEFCI010003002">
    <property type="protein sequence ID" value="KAG5461870.1"/>
    <property type="molecule type" value="Genomic_DNA"/>
</dbReference>
<organism evidence="2 3">
    <name type="scientific">Olpidium bornovanus</name>
    <dbReference type="NCBI Taxonomy" id="278681"/>
    <lineage>
        <taxon>Eukaryota</taxon>
        <taxon>Fungi</taxon>
        <taxon>Fungi incertae sedis</taxon>
        <taxon>Olpidiomycota</taxon>
        <taxon>Olpidiomycotina</taxon>
        <taxon>Olpidiomycetes</taxon>
        <taxon>Olpidiales</taxon>
        <taxon>Olpidiaceae</taxon>
        <taxon>Olpidium</taxon>
    </lineage>
</organism>
<evidence type="ECO:0000313" key="2">
    <source>
        <dbReference type="EMBL" id="KAG5461870.1"/>
    </source>
</evidence>
<evidence type="ECO:0000256" key="1">
    <source>
        <dbReference type="SAM" id="MobiDB-lite"/>
    </source>
</evidence>